<feature type="domain" description="Peptidase M20 dimerisation" evidence="1">
    <location>
        <begin position="198"/>
        <end position="290"/>
    </location>
</feature>
<dbReference type="PIRSF" id="PIRSF005962">
    <property type="entry name" value="Pept_M20D_amidohydro"/>
    <property type="match status" value="1"/>
</dbReference>
<dbReference type="PANTHER" id="PTHR11014:SF63">
    <property type="entry name" value="METALLOPEPTIDASE, PUTATIVE (AFU_ORTHOLOGUE AFUA_6G09600)-RELATED"/>
    <property type="match status" value="1"/>
</dbReference>
<dbReference type="InterPro" id="IPR036264">
    <property type="entry name" value="Bact_exopeptidase_dim_dom"/>
</dbReference>
<dbReference type="Proteomes" id="UP001210339">
    <property type="component" value="Chromosome"/>
</dbReference>
<keyword evidence="3" id="KW-1185">Reference proteome</keyword>
<accession>A0ABY7QRV8</accession>
<gene>
    <name evidence="2" type="ORF">O6R05_05790</name>
</gene>
<dbReference type="Gene3D" id="3.40.630.10">
    <property type="entry name" value="Zn peptidases"/>
    <property type="match status" value="1"/>
</dbReference>
<evidence type="ECO:0000313" key="3">
    <source>
        <dbReference type="Proteomes" id="UP001210339"/>
    </source>
</evidence>
<dbReference type="NCBIfam" id="TIGR01891">
    <property type="entry name" value="amidohydrolases"/>
    <property type="match status" value="1"/>
</dbReference>
<dbReference type="Pfam" id="PF01546">
    <property type="entry name" value="Peptidase_M20"/>
    <property type="match status" value="1"/>
</dbReference>
<dbReference type="SUPFAM" id="SSF55031">
    <property type="entry name" value="Bacterial exopeptidase dimerisation domain"/>
    <property type="match status" value="1"/>
</dbReference>
<sequence>MNVNELKVYEAELLENFKWLHQHPEIGFYEFKTSEFIQDKLTSYGIDFTTMARTGVVGSIVVDPKAKTFALRADIDALPIEENTDLDYKSTCPGFMHACGHDGHVAMLLAVAKYFSEHRDVLKGNLKFIFQPAEEGIVAEHYDELMAEGINELGGAATMVDQGIMEGIDGIFAIHGDVTKPIGTIGIAQKEAMAASDRFELTIQGKGGHGAMPDTAIDPTGALSAIIAAYNQLPSREFSGLDKIVLTIGEIHMLGTWNAIADKVYLQGTVRTFDEAKREAIFVRMKDLAECIAKAHRCTAELTRFKSTMATINNETMVDLVMRTAHDLLGQDAASMILPPEMGAEDVGNFFNKAPGAMAWLGVKNDKYGTYPLHNPNVVMNPDGYIYGVALHINVVLNYFKEA</sequence>
<dbReference type="InterPro" id="IPR002933">
    <property type="entry name" value="Peptidase_M20"/>
</dbReference>
<dbReference type="CDD" id="cd03886">
    <property type="entry name" value="M20_Acy1"/>
    <property type="match status" value="1"/>
</dbReference>
<name>A0ABY7QRV8_9FIRM</name>
<dbReference type="PANTHER" id="PTHR11014">
    <property type="entry name" value="PEPTIDASE M20 FAMILY MEMBER"/>
    <property type="match status" value="1"/>
</dbReference>
<dbReference type="InterPro" id="IPR011650">
    <property type="entry name" value="Peptidase_M20_dimer"/>
</dbReference>
<evidence type="ECO:0000313" key="2">
    <source>
        <dbReference type="EMBL" id="WBW49520.1"/>
    </source>
</evidence>
<dbReference type="RefSeq" id="WP_271191051.1">
    <property type="nucleotide sequence ID" value="NZ_CP115667.1"/>
</dbReference>
<reference evidence="2 3" key="1">
    <citation type="submission" date="2023-01" db="EMBL/GenBank/DDBJ databases">
        <authorList>
            <person name="Lee S.H."/>
            <person name="Jung H.S."/>
            <person name="Yun J.U."/>
        </authorList>
    </citation>
    <scope>NUCLEOTIDE SEQUENCE [LARGE SCALE GENOMIC DNA]</scope>
    <source>
        <strain evidence="2 3">CBA3646</strain>
    </source>
</reference>
<dbReference type="Pfam" id="PF07687">
    <property type="entry name" value="M20_dimer"/>
    <property type="match status" value="1"/>
</dbReference>
<organism evidence="2 3">
    <name type="scientific">Peptoniphilus equinus</name>
    <dbReference type="NCBI Taxonomy" id="3016343"/>
    <lineage>
        <taxon>Bacteria</taxon>
        <taxon>Bacillati</taxon>
        <taxon>Bacillota</taxon>
        <taxon>Tissierellia</taxon>
        <taxon>Tissierellales</taxon>
        <taxon>Peptoniphilaceae</taxon>
        <taxon>Peptoniphilus</taxon>
    </lineage>
</organism>
<dbReference type="EMBL" id="CP115667">
    <property type="protein sequence ID" value="WBW49520.1"/>
    <property type="molecule type" value="Genomic_DNA"/>
</dbReference>
<protein>
    <submittedName>
        <fullName evidence="2">M20 family metallopeptidase</fullName>
    </submittedName>
</protein>
<proteinExistence type="predicted"/>
<dbReference type="SUPFAM" id="SSF53187">
    <property type="entry name" value="Zn-dependent exopeptidases"/>
    <property type="match status" value="1"/>
</dbReference>
<evidence type="ECO:0000259" key="1">
    <source>
        <dbReference type="Pfam" id="PF07687"/>
    </source>
</evidence>
<dbReference type="InterPro" id="IPR017439">
    <property type="entry name" value="Amidohydrolase"/>
</dbReference>
<dbReference type="Gene3D" id="3.30.70.360">
    <property type="match status" value="1"/>
</dbReference>